<dbReference type="AlphaFoldDB" id="A0A1Q8S7X1"/>
<proteinExistence type="predicted"/>
<name>A0A1Q8S7X1_9PEZI</name>
<sequence>MTLSIITHRSKPVSTHIPSHTPGFRSDIFEAQVIATNDFNFAPPLDILLVPGGLGNRFLERNKDKAIED</sequence>
<evidence type="ECO:0000313" key="2">
    <source>
        <dbReference type="Proteomes" id="UP000186583"/>
    </source>
</evidence>
<dbReference type="OrthoDB" id="543156at2759"/>
<evidence type="ECO:0008006" key="3">
    <source>
        <dbReference type="Google" id="ProtNLM"/>
    </source>
</evidence>
<dbReference type="Proteomes" id="UP000186583">
    <property type="component" value="Unassembled WGS sequence"/>
</dbReference>
<comment type="caution">
    <text evidence="1">The sequence shown here is derived from an EMBL/GenBank/DDBJ whole genome shotgun (WGS) entry which is preliminary data.</text>
</comment>
<organism evidence="1 2">
    <name type="scientific">Colletotrichum chlorophyti</name>
    <dbReference type="NCBI Taxonomy" id="708187"/>
    <lineage>
        <taxon>Eukaryota</taxon>
        <taxon>Fungi</taxon>
        <taxon>Dikarya</taxon>
        <taxon>Ascomycota</taxon>
        <taxon>Pezizomycotina</taxon>
        <taxon>Sordariomycetes</taxon>
        <taxon>Hypocreomycetidae</taxon>
        <taxon>Glomerellales</taxon>
        <taxon>Glomerellaceae</taxon>
        <taxon>Colletotrichum</taxon>
    </lineage>
</organism>
<evidence type="ECO:0000313" key="1">
    <source>
        <dbReference type="EMBL" id="OLN97461.1"/>
    </source>
</evidence>
<reference evidence="1 2" key="1">
    <citation type="submission" date="2016-11" db="EMBL/GenBank/DDBJ databases">
        <title>Draft Genome Assembly of Colletotrichum chlorophyti a pathogen of herbaceous plants.</title>
        <authorList>
            <person name="Gan P."/>
            <person name="Narusaka M."/>
            <person name="Tsushima A."/>
            <person name="Narusaka Y."/>
            <person name="Takano Y."/>
            <person name="Shirasu K."/>
        </authorList>
    </citation>
    <scope>NUCLEOTIDE SEQUENCE [LARGE SCALE GENOMIC DNA]</scope>
    <source>
        <strain evidence="1 2">NTL11</strain>
    </source>
</reference>
<protein>
    <recommendedName>
        <fullName evidence="3">DJ-1/PfpI domain-containing protein</fullName>
    </recommendedName>
</protein>
<gene>
    <name evidence="1" type="ORF">CCHL11_00971</name>
</gene>
<keyword evidence="2" id="KW-1185">Reference proteome</keyword>
<accession>A0A1Q8S7X1</accession>
<dbReference type="EMBL" id="MPGH01000008">
    <property type="protein sequence ID" value="OLN97461.1"/>
    <property type="molecule type" value="Genomic_DNA"/>
</dbReference>